<evidence type="ECO:0000313" key="7">
    <source>
        <dbReference type="Proteomes" id="UP000002457"/>
    </source>
</evidence>
<dbReference type="Gene3D" id="3.90.700.10">
    <property type="entry name" value="Succinate dehydrogenase/fumarate reductase flavoprotein, catalytic domain"/>
    <property type="match status" value="1"/>
</dbReference>
<dbReference type="SUPFAM" id="SSF56425">
    <property type="entry name" value="Succinate dehydrogenase/fumarate reductase flavoprotein, catalytic domain"/>
    <property type="match status" value="1"/>
</dbReference>
<dbReference type="InterPro" id="IPR015939">
    <property type="entry name" value="Fum_Rdtase/Succ_DH_flav-like_C"/>
</dbReference>
<dbReference type="InterPro" id="IPR003953">
    <property type="entry name" value="FAD-dep_OxRdtase_2_FAD-bd"/>
</dbReference>
<dbReference type="PANTHER" id="PTHR11632">
    <property type="entry name" value="SUCCINATE DEHYDROGENASE 2 FLAVOPROTEIN SUBUNIT"/>
    <property type="match status" value="1"/>
</dbReference>
<keyword evidence="7" id="KW-1185">Reference proteome</keyword>
<dbReference type="PIRSF" id="PIRSF000171">
    <property type="entry name" value="SDHA_APRA_LASPO"/>
    <property type="match status" value="1"/>
</dbReference>
<feature type="domain" description="Fumarate reductase/succinate dehydrogenase flavoprotein-like C-terminal" evidence="5">
    <location>
        <begin position="455"/>
        <end position="534"/>
    </location>
</feature>
<dbReference type="InterPro" id="IPR036188">
    <property type="entry name" value="FAD/NAD-bd_sf"/>
</dbReference>
<protein>
    <submittedName>
        <fullName evidence="6">Succinate dehydrogenase</fullName>
    </submittedName>
</protein>
<evidence type="ECO:0000313" key="6">
    <source>
        <dbReference type="EMBL" id="ACL15776.1"/>
    </source>
</evidence>
<dbReference type="Gene3D" id="1.20.58.100">
    <property type="entry name" value="Fumarate reductase/succinate dehydrogenase flavoprotein-like, C-terminal domain"/>
    <property type="match status" value="1"/>
</dbReference>
<dbReference type="InterPro" id="IPR027477">
    <property type="entry name" value="Succ_DH/fumarate_Rdtase_cat_sf"/>
</dbReference>
<dbReference type="InterPro" id="IPR030664">
    <property type="entry name" value="SdhA/FrdA/AprA"/>
</dbReference>
<dbReference type="PANTHER" id="PTHR11632:SF51">
    <property type="entry name" value="SUCCINATE DEHYDROGENASE [UBIQUINONE] FLAVOPROTEIN SUBUNIT, MITOCHONDRIAL"/>
    <property type="match status" value="1"/>
</dbReference>
<evidence type="ECO:0000259" key="4">
    <source>
        <dbReference type="Pfam" id="PF00890"/>
    </source>
</evidence>
<feature type="active site" description="Proton acceptor" evidence="3">
    <location>
        <position position="300"/>
    </location>
</feature>
<organism evidence="6 7">
    <name type="scientific">Methanosphaerula palustris (strain ATCC BAA-1556 / DSM 19958 / E1-9c)</name>
    <dbReference type="NCBI Taxonomy" id="521011"/>
    <lineage>
        <taxon>Archaea</taxon>
        <taxon>Methanobacteriati</taxon>
        <taxon>Methanobacteriota</taxon>
        <taxon>Stenosarchaea group</taxon>
        <taxon>Methanomicrobia</taxon>
        <taxon>Methanomicrobiales</taxon>
        <taxon>Methanoregulaceae</taxon>
        <taxon>Methanosphaerula</taxon>
    </lineage>
</organism>
<dbReference type="EMBL" id="CP001338">
    <property type="protein sequence ID" value="ACL15776.1"/>
    <property type="molecule type" value="Genomic_DNA"/>
</dbReference>
<evidence type="ECO:0000256" key="2">
    <source>
        <dbReference type="ARBA" id="ARBA00023002"/>
    </source>
</evidence>
<dbReference type="HOGENOM" id="CLU_014312_8_1_2"/>
<keyword evidence="1" id="KW-0285">Flavoprotein</keyword>
<dbReference type="SUPFAM" id="SSF46977">
    <property type="entry name" value="Succinate dehydrogenase/fumarate reductase flavoprotein C-terminal domain"/>
    <property type="match status" value="1"/>
</dbReference>
<evidence type="ECO:0000256" key="1">
    <source>
        <dbReference type="ARBA" id="ARBA00022630"/>
    </source>
</evidence>
<name>B8GJX2_METPE</name>
<dbReference type="InterPro" id="IPR037099">
    <property type="entry name" value="Fum_R/Succ_DH_flav-like_C_sf"/>
</dbReference>
<gene>
    <name evidence="6" type="ordered locus">Mpal_0402</name>
</gene>
<keyword evidence="2" id="KW-0560">Oxidoreductase</keyword>
<evidence type="ECO:0000259" key="5">
    <source>
        <dbReference type="Pfam" id="PF02910"/>
    </source>
</evidence>
<dbReference type="eggNOG" id="arCOG00571">
    <property type="taxonomic scope" value="Archaea"/>
</dbReference>
<dbReference type="PRINTS" id="PR00368">
    <property type="entry name" value="FADPNR"/>
</dbReference>
<dbReference type="KEGG" id="mpl:Mpal_0402"/>
<dbReference type="GO" id="GO:0016491">
    <property type="term" value="F:oxidoreductase activity"/>
    <property type="evidence" value="ECO:0007669"/>
    <property type="project" value="UniProtKB-KW"/>
</dbReference>
<evidence type="ECO:0000256" key="3">
    <source>
        <dbReference type="PIRSR" id="PIRSR000171-1"/>
    </source>
</evidence>
<reference evidence="6 7" key="1">
    <citation type="journal article" date="2015" name="Genome Announc.">
        <title>Complete Genome Sequence of Methanosphaerula palustris E1-9CT, a Hydrogenotrophic Methanogen Isolated from a Minerotrophic Fen Peatland.</title>
        <authorList>
            <person name="Cadillo-Quiroz H."/>
            <person name="Browne P."/>
            <person name="Kyrpides N."/>
            <person name="Woyke T."/>
            <person name="Goodwin L."/>
            <person name="Detter C."/>
            <person name="Yavitt J.B."/>
            <person name="Zinder S.H."/>
        </authorList>
    </citation>
    <scope>NUCLEOTIDE SEQUENCE [LARGE SCALE GENOMIC DNA]</scope>
    <source>
        <strain evidence="7">ATCC BAA-1556 / DSM 19958 / E1-9c</strain>
    </source>
</reference>
<dbReference type="STRING" id="521011.Mpal_0402"/>
<feature type="domain" description="FAD-dependent oxidoreductase 2 FAD-binding" evidence="4">
    <location>
        <begin position="30"/>
        <end position="404"/>
    </location>
</feature>
<dbReference type="Pfam" id="PF00890">
    <property type="entry name" value="FAD_binding_2"/>
    <property type="match status" value="1"/>
</dbReference>
<dbReference type="FunFam" id="3.90.700.10:FF:000002">
    <property type="entry name" value="L-aspartate oxidase"/>
    <property type="match status" value="1"/>
</dbReference>
<dbReference type="Proteomes" id="UP000002457">
    <property type="component" value="Chromosome"/>
</dbReference>
<proteinExistence type="predicted"/>
<dbReference type="GO" id="GO:0044281">
    <property type="term" value="P:small molecule metabolic process"/>
    <property type="evidence" value="ECO:0007669"/>
    <property type="project" value="UniProtKB-ARBA"/>
</dbReference>
<dbReference type="Gene3D" id="3.50.50.60">
    <property type="entry name" value="FAD/NAD(P)-binding domain"/>
    <property type="match status" value="1"/>
</dbReference>
<sequence length="562" mass="60857">MSSRTHHTFLYLIINPLHNKMRADNVVDCHVLVIGSGGAGVRAAIEAAPYGETVLISKTIVGKGGCTTMAEGGYNAVLRQQDSCTSHYEDTLKGGAYLNEPALVRALVEESPDRLADLLAWGAVFDMEDMTELAQRPFGGQRFPRTCYAGDRSGHEMMMTLVSRLALTDVTVMQEVTVVELLKDGDRVAGAIALDQNGEMLLIRADSTVIATGGGSRIYDISTNSSSGTGDGYALGYRAGAELIDMEMVQFHPTGAVYPYDARGRLVTEAVRGEGGYLINSMGERFMDSYDPERMELSTRDVVARAIATEVLEARGTTHGGVYLDVTHLPAAQIELRLPVMLEQFLLYGVDIRKDPIEVAPTAHHFMGGLRITPDCQTTLPGLFACGESSGGVQGANRLGGNALAETQVFGRRAGLSAGLATVRKHAIDPAQVEAQEARLEQFRKGTSLPSEVSHRLQKVMWDGAGIFRTAAELQETRETVADLARIPLRAVSVQNLVECCTVQNMCLTASLVIRGALLRNESRGAHLRKDVEQDWTPKHSPFGHTFLSLAGEGIERREVPV</sequence>
<dbReference type="NCBIfam" id="NF004900">
    <property type="entry name" value="PRK06263.1"/>
    <property type="match status" value="1"/>
</dbReference>
<accession>B8GJX2</accession>
<dbReference type="AlphaFoldDB" id="B8GJX2"/>
<dbReference type="SUPFAM" id="SSF51905">
    <property type="entry name" value="FAD/NAD(P)-binding domain"/>
    <property type="match status" value="1"/>
</dbReference>
<dbReference type="Pfam" id="PF02910">
    <property type="entry name" value="Succ_DH_flav_C"/>
    <property type="match status" value="1"/>
</dbReference>